<protein>
    <submittedName>
        <fullName evidence="1">Uncharacterized protein</fullName>
    </submittedName>
</protein>
<dbReference type="AlphaFoldDB" id="A0AA45C750"/>
<accession>A0AA45C750</accession>
<keyword evidence="2" id="KW-1185">Reference proteome</keyword>
<gene>
    <name evidence="1" type="ORF">C7380_107118</name>
</gene>
<organism evidence="1 2">
    <name type="scientific">Oceanotoga teriensis</name>
    <dbReference type="NCBI Taxonomy" id="515440"/>
    <lineage>
        <taxon>Bacteria</taxon>
        <taxon>Thermotogati</taxon>
        <taxon>Thermotogota</taxon>
        <taxon>Thermotogae</taxon>
        <taxon>Petrotogales</taxon>
        <taxon>Petrotogaceae</taxon>
        <taxon>Oceanotoga</taxon>
    </lineage>
</organism>
<name>A0AA45C750_9BACT</name>
<proteinExistence type="predicted"/>
<dbReference type="Proteomes" id="UP000245921">
    <property type="component" value="Unassembled WGS sequence"/>
</dbReference>
<sequence length="372" mass="42952">MKKIITFMMIISSIIIFASINTNNFNIIKNIYQGKSITNIKPYPTNFKNQINYKNKSIYIIQNPLFIIGGQYITDWSNFERGLYLSDSLPYVNGITTGYHTKGINITSGVYFFSPNLTKQELLIQQNPAIDSNSDRAPLINTIYKNSGYSEPYKTYIIHSIEFNPWDFMRFSFSEINLVGGKFPDLVDINPLGILHNTYGEGYSNAMLAAELSLIPYKGFQIYAEYAQDDIVVGATEAGAEGYKPTAIAYAFGGRYVNKINDIYISPKIEYYTIYTWMYNRWQKLLKFTAEYDNIEIPMGFDYGNDMNGFLFGLDLYKENIEIKLTIENYNIGIINLDTNYNDERKKEKENWKIYSPIKNKTILGIKFSFEI</sequence>
<dbReference type="RefSeq" id="WP_109604696.1">
    <property type="nucleotide sequence ID" value="NZ_QGGI01000007.1"/>
</dbReference>
<dbReference type="EMBL" id="QGGI01000007">
    <property type="protein sequence ID" value="PWJ95163.1"/>
    <property type="molecule type" value="Genomic_DNA"/>
</dbReference>
<comment type="caution">
    <text evidence="1">The sequence shown here is derived from an EMBL/GenBank/DDBJ whole genome shotgun (WGS) entry which is preliminary data.</text>
</comment>
<reference evidence="1 2" key="1">
    <citation type="submission" date="2018-05" db="EMBL/GenBank/DDBJ databases">
        <title>Genomic Encyclopedia of Type Strains, Phase IV (KMG-IV): sequencing the most valuable type-strain genomes for metagenomic binning, comparative biology and taxonomic classification.</title>
        <authorList>
            <person name="Goeker M."/>
        </authorList>
    </citation>
    <scope>NUCLEOTIDE SEQUENCE [LARGE SCALE GENOMIC DNA]</scope>
    <source>
        <strain evidence="1 2">DSM 24906</strain>
    </source>
</reference>
<evidence type="ECO:0000313" key="2">
    <source>
        <dbReference type="Proteomes" id="UP000245921"/>
    </source>
</evidence>
<evidence type="ECO:0000313" key="1">
    <source>
        <dbReference type="EMBL" id="PWJ95163.1"/>
    </source>
</evidence>